<comment type="cofactor">
    <cofactor evidence="1 16">
        <name>pyridoxal 5'-phosphate</name>
        <dbReference type="ChEBI" id="CHEBI:597326"/>
    </cofactor>
</comment>
<sequence>MGRYAYFQGQVVPVEEARVSIMTHAFNYGTGCFEGIRAYWNDEHQQLYVFRMREHYERMLDSCKILRIEPQQSVEDLEAITLEVLRRNGDREDVYIRPLFYKSEMAVGVRLHGLAHDFALFAVPFGPYIDVERPIRCRVSSWRHVTDVMIPMRAKICGSYVNAALAKSEAAEDGYDEAIFLTTDGHVSEGSAENLFIVRRGKLITTPVYEDILEGITRATVIQLAQEVLGIEVEERPIDRTELYVADEVFLVGTGAQVSAVGEVDHRRVGRGEMGPITRRIQTLYFDTVKGRVEAFRHWLTPVYQGAR</sequence>
<comment type="catalytic activity">
    <reaction evidence="14 17">
        <text>L-leucine + 2-oxoglutarate = 4-methyl-2-oxopentanoate + L-glutamate</text>
        <dbReference type="Rhea" id="RHEA:18321"/>
        <dbReference type="ChEBI" id="CHEBI:16810"/>
        <dbReference type="ChEBI" id="CHEBI:17865"/>
        <dbReference type="ChEBI" id="CHEBI:29985"/>
        <dbReference type="ChEBI" id="CHEBI:57427"/>
        <dbReference type="EC" id="2.6.1.42"/>
    </reaction>
</comment>
<dbReference type="NCBIfam" id="TIGR01122">
    <property type="entry name" value="ilvE_I"/>
    <property type="match status" value="1"/>
</dbReference>
<gene>
    <name evidence="17" type="primary">ilvE</name>
    <name evidence="18" type="ORF">VLY81_00400</name>
</gene>
<name>A0ABZ1BPB1_9FIRM</name>
<dbReference type="Gene3D" id="3.20.10.10">
    <property type="entry name" value="D-amino Acid Aminotransferase, subunit A, domain 2"/>
    <property type="match status" value="1"/>
</dbReference>
<comment type="pathway">
    <text evidence="5 17">Amino-acid biosynthesis; L-leucine biosynthesis; L-leucine from 3-methyl-2-oxobutanoate: step 4/4.</text>
</comment>
<evidence type="ECO:0000256" key="14">
    <source>
        <dbReference type="ARBA" id="ARBA00049229"/>
    </source>
</evidence>
<evidence type="ECO:0000256" key="7">
    <source>
        <dbReference type="ARBA" id="ARBA00022576"/>
    </source>
</evidence>
<dbReference type="Gene3D" id="3.30.470.10">
    <property type="match status" value="1"/>
</dbReference>
<keyword evidence="19" id="KW-1185">Reference proteome</keyword>
<dbReference type="Proteomes" id="UP001333102">
    <property type="component" value="Chromosome"/>
</dbReference>
<reference evidence="19" key="1">
    <citation type="submission" date="2023-12" db="EMBL/GenBank/DDBJ databases">
        <title>Novel isolates from deep terrestrial aquifers shed light on the physiology and ecology of the class Limnochordia.</title>
        <authorList>
            <person name="Karnachuk O.V."/>
            <person name="Lukina A.P."/>
            <person name="Avakyan M.R."/>
            <person name="Kadnikov V."/>
            <person name="Begmatov S."/>
            <person name="Beletsky A.V."/>
            <person name="Mardanov A.V."/>
            <person name="Ravin N.V."/>
        </authorList>
    </citation>
    <scope>NUCLEOTIDE SEQUENCE [LARGE SCALE GENOMIC DNA]</scope>
    <source>
        <strain evidence="19">LN</strain>
    </source>
</reference>
<dbReference type="InterPro" id="IPR005785">
    <property type="entry name" value="B_amino_transI"/>
</dbReference>
<evidence type="ECO:0000256" key="17">
    <source>
        <dbReference type="RuleBase" id="RU364094"/>
    </source>
</evidence>
<accession>A0ABZ1BPB1</accession>
<keyword evidence="10 16" id="KW-0663">Pyridoxal phosphate</keyword>
<dbReference type="SUPFAM" id="SSF56752">
    <property type="entry name" value="D-aminoacid aminotransferase-like PLP-dependent enzymes"/>
    <property type="match status" value="1"/>
</dbReference>
<dbReference type="EC" id="2.6.1.42" evidence="17"/>
<comment type="pathway">
    <text evidence="4 17">Amino-acid biosynthesis; L-valine biosynthesis; L-valine from pyruvate: step 4/4.</text>
</comment>
<evidence type="ECO:0000256" key="4">
    <source>
        <dbReference type="ARBA" id="ARBA00004931"/>
    </source>
</evidence>
<keyword evidence="8 17" id="KW-0028">Amino-acid biosynthesis</keyword>
<dbReference type="InterPro" id="IPR033939">
    <property type="entry name" value="BCAT_family"/>
</dbReference>
<comment type="catalytic activity">
    <reaction evidence="12 17">
        <text>L-valine + 2-oxoglutarate = 3-methyl-2-oxobutanoate + L-glutamate</text>
        <dbReference type="Rhea" id="RHEA:24813"/>
        <dbReference type="ChEBI" id="CHEBI:11851"/>
        <dbReference type="ChEBI" id="CHEBI:16810"/>
        <dbReference type="ChEBI" id="CHEBI:29985"/>
        <dbReference type="ChEBI" id="CHEBI:57762"/>
        <dbReference type="EC" id="2.6.1.42"/>
    </reaction>
</comment>
<dbReference type="PROSITE" id="PS00770">
    <property type="entry name" value="AA_TRANSFER_CLASS_4"/>
    <property type="match status" value="1"/>
</dbReference>
<dbReference type="RefSeq" id="WP_324669028.1">
    <property type="nucleotide sequence ID" value="NZ_CP141614.1"/>
</dbReference>
<dbReference type="NCBIfam" id="NF005146">
    <property type="entry name" value="PRK06606.1"/>
    <property type="match status" value="1"/>
</dbReference>
<comment type="similarity">
    <text evidence="6 15">Belongs to the class-IV pyridoxal-phosphate-dependent aminotransferase family.</text>
</comment>
<evidence type="ECO:0000313" key="19">
    <source>
        <dbReference type="Proteomes" id="UP001333102"/>
    </source>
</evidence>
<comment type="pathway">
    <text evidence="3 17">Amino-acid biosynthesis; L-isoleucine biosynthesis; L-isoleucine from 2-oxobutanoate: step 4/4.</text>
</comment>
<evidence type="ECO:0000313" key="18">
    <source>
        <dbReference type="EMBL" id="WRP14665.1"/>
    </source>
</evidence>
<evidence type="ECO:0000256" key="11">
    <source>
        <dbReference type="ARBA" id="ARBA00023304"/>
    </source>
</evidence>
<comment type="catalytic activity">
    <reaction evidence="13 17">
        <text>L-isoleucine + 2-oxoglutarate = (S)-3-methyl-2-oxopentanoate + L-glutamate</text>
        <dbReference type="Rhea" id="RHEA:24801"/>
        <dbReference type="ChEBI" id="CHEBI:16810"/>
        <dbReference type="ChEBI" id="CHEBI:29985"/>
        <dbReference type="ChEBI" id="CHEBI:35146"/>
        <dbReference type="ChEBI" id="CHEBI:58045"/>
        <dbReference type="EC" id="2.6.1.42"/>
    </reaction>
</comment>
<dbReference type="InterPro" id="IPR050571">
    <property type="entry name" value="Class-IV_PLP-Dep_Aminotrnsfr"/>
</dbReference>
<evidence type="ECO:0000256" key="12">
    <source>
        <dbReference type="ARBA" id="ARBA00048212"/>
    </source>
</evidence>
<dbReference type="InterPro" id="IPR018300">
    <property type="entry name" value="Aminotrans_IV_CS"/>
</dbReference>
<evidence type="ECO:0000256" key="15">
    <source>
        <dbReference type="RuleBase" id="RU004106"/>
    </source>
</evidence>
<dbReference type="PANTHER" id="PTHR42743">
    <property type="entry name" value="AMINO-ACID AMINOTRANSFERASE"/>
    <property type="match status" value="1"/>
</dbReference>
<dbReference type="GO" id="GO:0004084">
    <property type="term" value="F:branched-chain-amino-acid transaminase activity"/>
    <property type="evidence" value="ECO:0007669"/>
    <property type="project" value="UniProtKB-EC"/>
</dbReference>
<organism evidence="18 19">
    <name type="scientific">Geochorda subterranea</name>
    <dbReference type="NCBI Taxonomy" id="3109564"/>
    <lineage>
        <taxon>Bacteria</taxon>
        <taxon>Bacillati</taxon>
        <taxon>Bacillota</taxon>
        <taxon>Limnochordia</taxon>
        <taxon>Limnochordales</taxon>
        <taxon>Geochordaceae</taxon>
        <taxon>Geochorda</taxon>
    </lineage>
</organism>
<keyword evidence="7 17" id="KW-0032">Aminotransferase</keyword>
<dbReference type="InterPro" id="IPR043132">
    <property type="entry name" value="BCAT-like_C"/>
</dbReference>
<evidence type="ECO:0000256" key="16">
    <source>
        <dbReference type="RuleBase" id="RU004516"/>
    </source>
</evidence>
<evidence type="ECO:0000256" key="5">
    <source>
        <dbReference type="ARBA" id="ARBA00005072"/>
    </source>
</evidence>
<evidence type="ECO:0000256" key="6">
    <source>
        <dbReference type="ARBA" id="ARBA00009320"/>
    </source>
</evidence>
<keyword evidence="9 17" id="KW-0808">Transferase</keyword>
<dbReference type="InterPro" id="IPR043131">
    <property type="entry name" value="BCAT-like_N"/>
</dbReference>
<evidence type="ECO:0000256" key="13">
    <source>
        <dbReference type="ARBA" id="ARBA00048798"/>
    </source>
</evidence>
<evidence type="ECO:0000256" key="9">
    <source>
        <dbReference type="ARBA" id="ARBA00022679"/>
    </source>
</evidence>
<dbReference type="EMBL" id="CP141614">
    <property type="protein sequence ID" value="WRP14665.1"/>
    <property type="molecule type" value="Genomic_DNA"/>
</dbReference>
<evidence type="ECO:0000256" key="8">
    <source>
        <dbReference type="ARBA" id="ARBA00022605"/>
    </source>
</evidence>
<evidence type="ECO:0000256" key="3">
    <source>
        <dbReference type="ARBA" id="ARBA00004824"/>
    </source>
</evidence>
<protein>
    <recommendedName>
        <fullName evidence="17">Branched-chain-amino-acid aminotransferase</fullName>
        <shortName evidence="17">BCAT</shortName>
        <ecNumber evidence="17">2.6.1.42</ecNumber>
    </recommendedName>
</protein>
<dbReference type="Pfam" id="PF01063">
    <property type="entry name" value="Aminotran_4"/>
    <property type="match status" value="1"/>
</dbReference>
<proteinExistence type="inferred from homology"/>
<evidence type="ECO:0000256" key="1">
    <source>
        <dbReference type="ARBA" id="ARBA00001933"/>
    </source>
</evidence>
<dbReference type="CDD" id="cd01557">
    <property type="entry name" value="BCAT_beta_family"/>
    <property type="match status" value="1"/>
</dbReference>
<evidence type="ECO:0000256" key="10">
    <source>
        <dbReference type="ARBA" id="ARBA00022898"/>
    </source>
</evidence>
<comment type="function">
    <text evidence="2 17">Acts on leucine, isoleucine and valine.</text>
</comment>
<dbReference type="InterPro" id="IPR001544">
    <property type="entry name" value="Aminotrans_IV"/>
</dbReference>
<dbReference type="InterPro" id="IPR036038">
    <property type="entry name" value="Aminotransferase-like"/>
</dbReference>
<evidence type="ECO:0000256" key="2">
    <source>
        <dbReference type="ARBA" id="ARBA00003109"/>
    </source>
</evidence>
<keyword evidence="11 17" id="KW-0100">Branched-chain amino acid biosynthesis</keyword>
<dbReference type="PANTHER" id="PTHR42743:SF4">
    <property type="entry name" value="BRANCHED-CHAIN-AMINO-ACID AMINOTRANSFERASE-RELATED"/>
    <property type="match status" value="1"/>
</dbReference>